<evidence type="ECO:0008006" key="4">
    <source>
        <dbReference type="Google" id="ProtNLM"/>
    </source>
</evidence>
<evidence type="ECO:0000313" key="2">
    <source>
        <dbReference type="EMBL" id="MDN4473900.1"/>
    </source>
</evidence>
<organism evidence="2 3">
    <name type="scientific">Demequina zhanjiangensis</name>
    <dbReference type="NCBI Taxonomy" id="3051659"/>
    <lineage>
        <taxon>Bacteria</taxon>
        <taxon>Bacillati</taxon>
        <taxon>Actinomycetota</taxon>
        <taxon>Actinomycetes</taxon>
        <taxon>Micrococcales</taxon>
        <taxon>Demequinaceae</taxon>
        <taxon>Demequina</taxon>
    </lineage>
</organism>
<dbReference type="RefSeq" id="WP_301129861.1">
    <property type="nucleotide sequence ID" value="NZ_JAUHPV010000008.1"/>
</dbReference>
<keyword evidence="1" id="KW-0732">Signal</keyword>
<proteinExistence type="predicted"/>
<name>A0ABT8G431_9MICO</name>
<sequence length="226" mass="23476">MNRTIVAASVAGLLLAGCASGGASGDTAAVDVVGTDNEPSATAAPSVDATEAELAIAGAPDMPVGYRADGSLTEAVVKANREIAKASVEAASDYPYGEGYAEVEISQDAGPWGTLYVYRYYYYNGAEIAAMAEQESETHDLIGGLVEDTLFATMRREGLVGNLHVSYIYDYYANRVEGEETLSEASAGGPLDPVVFNFMMDGISGEVCDTPDMAGALDTGIGPRCP</sequence>
<feature type="chain" id="PRO_5045412332" description="Lipoprotein" evidence="1">
    <location>
        <begin position="24"/>
        <end position="226"/>
    </location>
</feature>
<accession>A0ABT8G431</accession>
<dbReference type="EMBL" id="JAUHPV010000008">
    <property type="protein sequence ID" value="MDN4473900.1"/>
    <property type="molecule type" value="Genomic_DNA"/>
</dbReference>
<dbReference type="PROSITE" id="PS51257">
    <property type="entry name" value="PROKAR_LIPOPROTEIN"/>
    <property type="match status" value="1"/>
</dbReference>
<dbReference type="Proteomes" id="UP001172738">
    <property type="component" value="Unassembled WGS sequence"/>
</dbReference>
<keyword evidence="3" id="KW-1185">Reference proteome</keyword>
<comment type="caution">
    <text evidence="2">The sequence shown here is derived from an EMBL/GenBank/DDBJ whole genome shotgun (WGS) entry which is preliminary data.</text>
</comment>
<reference evidence="2" key="1">
    <citation type="submission" date="2023-06" db="EMBL/GenBank/DDBJ databases">
        <title>SYSU T00b26.</title>
        <authorList>
            <person name="Gao L."/>
            <person name="Fang B.-Z."/>
            <person name="Li W.-J."/>
        </authorList>
    </citation>
    <scope>NUCLEOTIDE SEQUENCE</scope>
    <source>
        <strain evidence="2">SYSU T00b26</strain>
    </source>
</reference>
<evidence type="ECO:0000313" key="3">
    <source>
        <dbReference type="Proteomes" id="UP001172738"/>
    </source>
</evidence>
<protein>
    <recommendedName>
        <fullName evidence="4">Lipoprotein</fullName>
    </recommendedName>
</protein>
<gene>
    <name evidence="2" type="ORF">QQX04_12925</name>
</gene>
<feature type="signal peptide" evidence="1">
    <location>
        <begin position="1"/>
        <end position="23"/>
    </location>
</feature>
<evidence type="ECO:0000256" key="1">
    <source>
        <dbReference type="SAM" id="SignalP"/>
    </source>
</evidence>